<evidence type="ECO:0000259" key="4">
    <source>
        <dbReference type="SMART" id="SM00382"/>
    </source>
</evidence>
<dbReference type="PANTHER" id="PTHR43392:SF2">
    <property type="entry name" value="AAA-TYPE ATPASE FAMILY PROTEIN _ ANKYRIN REPEAT FAMILY PROTEIN"/>
    <property type="match status" value="1"/>
</dbReference>
<keyword evidence="2" id="KW-0547">Nucleotide-binding</keyword>
<dbReference type="InterPro" id="IPR000641">
    <property type="entry name" value="CbxX/CfxQ"/>
</dbReference>
<dbReference type="AlphaFoldDB" id="A0A367GUX6"/>
<evidence type="ECO:0000256" key="2">
    <source>
        <dbReference type="ARBA" id="ARBA00022741"/>
    </source>
</evidence>
<dbReference type="PANTHER" id="PTHR43392">
    <property type="entry name" value="AAA-TYPE ATPASE FAMILY PROTEIN / ANKYRIN REPEAT FAMILY PROTEIN"/>
    <property type="match status" value="1"/>
</dbReference>
<dbReference type="Pfam" id="PF00004">
    <property type="entry name" value="AAA"/>
    <property type="match status" value="1"/>
</dbReference>
<accession>A0A367GUX6</accession>
<comment type="caution">
    <text evidence="5">The sequence shown here is derived from an EMBL/GenBank/DDBJ whole genome shotgun (WGS) entry which is preliminary data.</text>
</comment>
<name>A0A367GUX6_9SPHI</name>
<dbReference type="Gene3D" id="1.10.8.60">
    <property type="match status" value="1"/>
</dbReference>
<organism evidence="5 6">
    <name type="scientific">Mucilaginibacter hurinus</name>
    <dbReference type="NCBI Taxonomy" id="2201324"/>
    <lineage>
        <taxon>Bacteria</taxon>
        <taxon>Pseudomonadati</taxon>
        <taxon>Bacteroidota</taxon>
        <taxon>Sphingobacteriia</taxon>
        <taxon>Sphingobacteriales</taxon>
        <taxon>Sphingobacteriaceae</taxon>
        <taxon>Mucilaginibacter</taxon>
    </lineage>
</organism>
<comment type="similarity">
    <text evidence="1">Belongs to the CbxX/CfxQ family.</text>
</comment>
<evidence type="ECO:0000256" key="3">
    <source>
        <dbReference type="ARBA" id="ARBA00022840"/>
    </source>
</evidence>
<dbReference type="EMBL" id="QGDC01000001">
    <property type="protein sequence ID" value="RCH56885.1"/>
    <property type="molecule type" value="Genomic_DNA"/>
</dbReference>
<dbReference type="InterPro" id="IPR050773">
    <property type="entry name" value="CbxX/CfxQ_RuBisCO_ESX"/>
</dbReference>
<sequence>MHGQNRQVSEYYISYGMRVRQYQEALSSQPQPLLYPKVLKAAQHRLFDEYAAALYRFASLVTNLDNAGPGDTTAQLQTVWRLTHTPEQPADMHNGPAGNDEDDKQTLEDVIRELELLIGLDDVKKEVTTLVNFIKIQKEREKAGLNISRVSYHCVFTGAPGTGKTTVARLLARIYKKLSVIKKGHLIEADRSSLVAEYAGQTAVKVDKVVQSALDGVLFIDEAYALIGENNDNYGQEAVATLIKRMEDHRDRLIVIVAGYPEEMENFINDNPGLKSRFNRYIEFKDYSTKELLNIYRTFCTKTDYKLTKQASAKLRKYFNEKIANKDKSFGNGRLSRNVFEKSIEQQANRLSLSSTPLTRDILLTIEAQDIPQP</sequence>
<reference evidence="5 6" key="1">
    <citation type="submission" date="2018-05" db="EMBL/GenBank/DDBJ databases">
        <title>Mucilaginibacter hurinus sp. nov., isolated from briquette warehouse soil.</title>
        <authorList>
            <person name="Choi L."/>
        </authorList>
    </citation>
    <scope>NUCLEOTIDE SEQUENCE [LARGE SCALE GENOMIC DNA]</scope>
    <source>
        <strain evidence="5 6">ZR32</strain>
    </source>
</reference>
<evidence type="ECO:0000313" key="6">
    <source>
        <dbReference type="Proteomes" id="UP000253209"/>
    </source>
</evidence>
<dbReference type="GO" id="GO:0005524">
    <property type="term" value="F:ATP binding"/>
    <property type="evidence" value="ECO:0007669"/>
    <property type="project" value="UniProtKB-KW"/>
</dbReference>
<dbReference type="InterPro" id="IPR041627">
    <property type="entry name" value="AAA_lid_6"/>
</dbReference>
<proteinExistence type="inferred from homology"/>
<dbReference type="OrthoDB" id="9806903at2"/>
<dbReference type="GO" id="GO:0016887">
    <property type="term" value="F:ATP hydrolysis activity"/>
    <property type="evidence" value="ECO:0007669"/>
    <property type="project" value="InterPro"/>
</dbReference>
<protein>
    <submittedName>
        <fullName evidence="5">AAA family ATPase</fullName>
    </submittedName>
</protein>
<dbReference type="Pfam" id="PF17866">
    <property type="entry name" value="AAA_lid_6"/>
    <property type="match status" value="1"/>
</dbReference>
<keyword evidence="6" id="KW-1185">Reference proteome</keyword>
<keyword evidence="3" id="KW-0067">ATP-binding</keyword>
<feature type="domain" description="AAA+ ATPase" evidence="4">
    <location>
        <begin position="150"/>
        <end position="288"/>
    </location>
</feature>
<gene>
    <name evidence="5" type="ORF">DJ568_00350</name>
</gene>
<dbReference type="SUPFAM" id="SSF52540">
    <property type="entry name" value="P-loop containing nucleoside triphosphate hydrolases"/>
    <property type="match status" value="1"/>
</dbReference>
<evidence type="ECO:0000313" key="5">
    <source>
        <dbReference type="EMBL" id="RCH56885.1"/>
    </source>
</evidence>
<dbReference type="InterPro" id="IPR003593">
    <property type="entry name" value="AAA+_ATPase"/>
</dbReference>
<dbReference type="FunFam" id="3.40.50.300:FF:000216">
    <property type="entry name" value="Type VII secretion ATPase EccA"/>
    <property type="match status" value="1"/>
</dbReference>
<evidence type="ECO:0000256" key="1">
    <source>
        <dbReference type="ARBA" id="ARBA00010378"/>
    </source>
</evidence>
<dbReference type="Proteomes" id="UP000253209">
    <property type="component" value="Unassembled WGS sequence"/>
</dbReference>
<dbReference type="InterPro" id="IPR027417">
    <property type="entry name" value="P-loop_NTPase"/>
</dbReference>
<dbReference type="InterPro" id="IPR003959">
    <property type="entry name" value="ATPase_AAA_core"/>
</dbReference>
<dbReference type="Gene3D" id="3.40.50.300">
    <property type="entry name" value="P-loop containing nucleotide triphosphate hydrolases"/>
    <property type="match status" value="1"/>
</dbReference>
<dbReference type="PRINTS" id="PR00819">
    <property type="entry name" value="CBXCFQXSUPER"/>
</dbReference>
<dbReference type="SMART" id="SM00382">
    <property type="entry name" value="AAA"/>
    <property type="match status" value="1"/>
</dbReference>